<feature type="signal peptide" evidence="4">
    <location>
        <begin position="1"/>
        <end position="18"/>
    </location>
</feature>
<dbReference type="Gene3D" id="3.40.50.150">
    <property type="entry name" value="Vaccinia Virus protein VP39"/>
    <property type="match status" value="1"/>
</dbReference>
<evidence type="ECO:0000256" key="4">
    <source>
        <dbReference type="SAM" id="SignalP"/>
    </source>
</evidence>
<dbReference type="Proteomes" id="UP001642484">
    <property type="component" value="Unassembled WGS sequence"/>
</dbReference>
<evidence type="ECO:0000313" key="7">
    <source>
        <dbReference type="EMBL" id="CAK8989178.1"/>
    </source>
</evidence>
<dbReference type="Gene3D" id="3.40.50.300">
    <property type="entry name" value="P-loop containing nucleotide triphosphate hydrolases"/>
    <property type="match status" value="1"/>
</dbReference>
<name>A0ABP0HHB5_9DINO</name>
<evidence type="ECO:0000259" key="5">
    <source>
        <dbReference type="Pfam" id="PF00685"/>
    </source>
</evidence>
<dbReference type="Gene3D" id="1.10.10.10">
    <property type="entry name" value="Winged helix-like DNA-binding domain superfamily/Winged helix DNA-binding domain"/>
    <property type="match status" value="1"/>
</dbReference>
<evidence type="ECO:0000259" key="6">
    <source>
        <dbReference type="Pfam" id="PF00891"/>
    </source>
</evidence>
<gene>
    <name evidence="7" type="ORF">CCMP2556_LOCUS1554</name>
</gene>
<protein>
    <recommendedName>
        <fullName evidence="9">O-methyltransferase domain-containing protein</fullName>
    </recommendedName>
</protein>
<keyword evidence="3" id="KW-0949">S-adenosyl-L-methionine</keyword>
<comment type="caution">
    <text evidence="7">The sequence shown here is derived from an EMBL/GenBank/DDBJ whole genome shotgun (WGS) entry which is preliminary data.</text>
</comment>
<dbReference type="InterPro" id="IPR027417">
    <property type="entry name" value="P-loop_NTPase"/>
</dbReference>
<dbReference type="Pfam" id="PF00891">
    <property type="entry name" value="Methyltransf_2"/>
    <property type="match status" value="1"/>
</dbReference>
<dbReference type="EMBL" id="CAXAMN010000525">
    <property type="protein sequence ID" value="CAK8989178.1"/>
    <property type="molecule type" value="Genomic_DNA"/>
</dbReference>
<keyword evidence="1" id="KW-0489">Methyltransferase</keyword>
<evidence type="ECO:0000256" key="3">
    <source>
        <dbReference type="ARBA" id="ARBA00022691"/>
    </source>
</evidence>
<feature type="domain" description="Sulfotransferase" evidence="5">
    <location>
        <begin position="338"/>
        <end position="383"/>
    </location>
</feature>
<evidence type="ECO:0000256" key="1">
    <source>
        <dbReference type="ARBA" id="ARBA00022603"/>
    </source>
</evidence>
<proteinExistence type="predicted"/>
<evidence type="ECO:0000256" key="2">
    <source>
        <dbReference type="ARBA" id="ARBA00022679"/>
    </source>
</evidence>
<dbReference type="SUPFAM" id="SSF52540">
    <property type="entry name" value="P-loop containing nucleoside triphosphate hydrolases"/>
    <property type="match status" value="1"/>
</dbReference>
<dbReference type="SUPFAM" id="SSF53335">
    <property type="entry name" value="S-adenosyl-L-methionine-dependent methyltransferases"/>
    <property type="match status" value="1"/>
</dbReference>
<keyword evidence="2" id="KW-0808">Transferase</keyword>
<dbReference type="PROSITE" id="PS51683">
    <property type="entry name" value="SAM_OMT_II"/>
    <property type="match status" value="1"/>
</dbReference>
<sequence>MVRLSAFAVCLVELLVHASSYCTAFDDAGCSGQSVVRDSSIWKAAPDKYDQPGGPEGLTTMTQLNNIIMGHAATQIILAGSQLGLFEFLHENGPQTKGTIEEALGLKRSDGSTRPIEVLLLGSTSIGLTVLDKREKTYRNCEIIDRLFTTGGWRSIADLIDLEAIIKYKGEFHFVESLRKDTNVGLQEWPGAADNLYSRLPQTPGAQKIFYDLMNSFTAFSIPCLSNTSKVAATSFKLLDVGGGAAVAAIHLAKKFQQLSITLWDQHETIEIPMNHITKAGLKGRISLLAGSFITDPFPEAGSHDAVLLSHQAVIWSKSVLLMIFKCVLNSSMMRGFHYAEIVTEFYKRFDKTQILLVKFEDLVKDTEKTVRQIFDFLCVDSTVPLPSLNKIQPEDVLDIAMGEHTSTVSDSEKKLLQEYFHDRNQKFSEVMGLPIGELFCWSMPKK</sequence>
<accession>A0ABP0HHB5</accession>
<evidence type="ECO:0000313" key="8">
    <source>
        <dbReference type="Proteomes" id="UP001642484"/>
    </source>
</evidence>
<dbReference type="InterPro" id="IPR016461">
    <property type="entry name" value="COMT-like"/>
</dbReference>
<feature type="chain" id="PRO_5046690748" description="O-methyltransferase domain-containing protein" evidence="4">
    <location>
        <begin position="19"/>
        <end position="447"/>
    </location>
</feature>
<organism evidence="7 8">
    <name type="scientific">Durusdinium trenchii</name>
    <dbReference type="NCBI Taxonomy" id="1381693"/>
    <lineage>
        <taxon>Eukaryota</taxon>
        <taxon>Sar</taxon>
        <taxon>Alveolata</taxon>
        <taxon>Dinophyceae</taxon>
        <taxon>Suessiales</taxon>
        <taxon>Symbiodiniaceae</taxon>
        <taxon>Durusdinium</taxon>
    </lineage>
</organism>
<keyword evidence="4" id="KW-0732">Signal</keyword>
<reference evidence="7 8" key="1">
    <citation type="submission" date="2024-02" db="EMBL/GenBank/DDBJ databases">
        <authorList>
            <person name="Chen Y."/>
            <person name="Shah S."/>
            <person name="Dougan E. K."/>
            <person name="Thang M."/>
            <person name="Chan C."/>
        </authorList>
    </citation>
    <scope>NUCLEOTIDE SEQUENCE [LARGE SCALE GENOMIC DNA]</scope>
</reference>
<dbReference type="InterPro" id="IPR029063">
    <property type="entry name" value="SAM-dependent_MTases_sf"/>
</dbReference>
<dbReference type="InterPro" id="IPR036388">
    <property type="entry name" value="WH-like_DNA-bd_sf"/>
</dbReference>
<dbReference type="InterPro" id="IPR000863">
    <property type="entry name" value="Sulfotransferase_dom"/>
</dbReference>
<dbReference type="InterPro" id="IPR001077">
    <property type="entry name" value="COMT_C"/>
</dbReference>
<feature type="domain" description="O-methyltransferase C-terminal" evidence="6">
    <location>
        <begin position="198"/>
        <end position="320"/>
    </location>
</feature>
<evidence type="ECO:0008006" key="9">
    <source>
        <dbReference type="Google" id="ProtNLM"/>
    </source>
</evidence>
<dbReference type="Pfam" id="PF00685">
    <property type="entry name" value="Sulfotransfer_1"/>
    <property type="match status" value="1"/>
</dbReference>
<keyword evidence="8" id="KW-1185">Reference proteome</keyword>